<dbReference type="AlphaFoldDB" id="A0A7W6C0H2"/>
<feature type="domain" description="Metallo-beta-lactamase" evidence="1">
    <location>
        <begin position="36"/>
        <end position="248"/>
    </location>
</feature>
<dbReference type="Gene3D" id="3.60.15.10">
    <property type="entry name" value="Ribonuclease Z/Hydroxyacylglutathione hydrolase-like"/>
    <property type="match status" value="1"/>
</dbReference>
<dbReference type="CDD" id="cd07721">
    <property type="entry name" value="yflN-like_MBL-fold"/>
    <property type="match status" value="1"/>
</dbReference>
<evidence type="ECO:0000313" key="2">
    <source>
        <dbReference type="EMBL" id="MBB3936147.1"/>
    </source>
</evidence>
<organism evidence="2 3">
    <name type="scientific">Aureimonas phyllosphaerae</name>
    <dbReference type="NCBI Taxonomy" id="1166078"/>
    <lineage>
        <taxon>Bacteria</taxon>
        <taxon>Pseudomonadati</taxon>
        <taxon>Pseudomonadota</taxon>
        <taxon>Alphaproteobacteria</taxon>
        <taxon>Hyphomicrobiales</taxon>
        <taxon>Aurantimonadaceae</taxon>
        <taxon>Aureimonas</taxon>
    </lineage>
</organism>
<dbReference type="SUPFAM" id="SSF56281">
    <property type="entry name" value="Metallo-hydrolase/oxidoreductase"/>
    <property type="match status" value="1"/>
</dbReference>
<comment type="caution">
    <text evidence="2">The sequence shown here is derived from an EMBL/GenBank/DDBJ whole genome shotgun (WGS) entry which is preliminary data.</text>
</comment>
<dbReference type="InterPro" id="IPR001279">
    <property type="entry name" value="Metallo-B-lactamas"/>
</dbReference>
<accession>A0A7W6C0H2</accession>
<dbReference type="OrthoDB" id="7253658at2"/>
<dbReference type="GO" id="GO:0016787">
    <property type="term" value="F:hydrolase activity"/>
    <property type="evidence" value="ECO:0007669"/>
    <property type="project" value="UniProtKB-KW"/>
</dbReference>
<keyword evidence="3" id="KW-1185">Reference proteome</keyword>
<reference evidence="2 3" key="1">
    <citation type="submission" date="2020-08" db="EMBL/GenBank/DDBJ databases">
        <title>Genomic Encyclopedia of Type Strains, Phase IV (KMG-IV): sequencing the most valuable type-strain genomes for metagenomic binning, comparative biology and taxonomic classification.</title>
        <authorList>
            <person name="Goeker M."/>
        </authorList>
    </citation>
    <scope>NUCLEOTIDE SEQUENCE [LARGE SCALE GENOMIC DNA]</scope>
    <source>
        <strain evidence="2 3">DSM 25024</strain>
    </source>
</reference>
<sequence>MTVQIPLGNDALAPEEAGPAHLHEVRPDIAYLRLALVNVVFIGLPSAGDRGFVLVDTGIVGGLEWIARAAAARFGAGARPAAILQTHGHFDHIGALEDLSAEWDTPVLAHPLEHPFLDGRQSYPPPDISADGGLIPKLAPLFPRRPVDVRARLRTLSPDGGIAELPGWRWLHTPGHTPGHVSLWREADRTLIAGDAVITTGQESAYEVALQTPEMHGPPRYFTPDWVSTARSARDLAALEPELLVTGHGRAMAGPSMRAALHHLAEHFEAIAPPERLRGKAPAG</sequence>
<evidence type="ECO:0000313" key="3">
    <source>
        <dbReference type="Proteomes" id="UP000531216"/>
    </source>
</evidence>
<dbReference type="InterPro" id="IPR050855">
    <property type="entry name" value="NDM-1-like"/>
</dbReference>
<dbReference type="InterPro" id="IPR036866">
    <property type="entry name" value="RibonucZ/Hydroxyglut_hydro"/>
</dbReference>
<dbReference type="RefSeq" id="WP_090963277.1">
    <property type="nucleotide sequence ID" value="NZ_FOOA01000008.1"/>
</dbReference>
<dbReference type="EMBL" id="JACIDO010000004">
    <property type="protein sequence ID" value="MBB3936147.1"/>
    <property type="molecule type" value="Genomic_DNA"/>
</dbReference>
<proteinExistence type="predicted"/>
<dbReference type="PANTHER" id="PTHR42951">
    <property type="entry name" value="METALLO-BETA-LACTAMASE DOMAIN-CONTAINING"/>
    <property type="match status" value="1"/>
</dbReference>
<dbReference type="SMART" id="SM00849">
    <property type="entry name" value="Lactamase_B"/>
    <property type="match status" value="1"/>
</dbReference>
<name>A0A7W6C0H2_9HYPH</name>
<dbReference type="Proteomes" id="UP000531216">
    <property type="component" value="Unassembled WGS sequence"/>
</dbReference>
<gene>
    <name evidence="2" type="ORF">GGR05_002297</name>
</gene>
<dbReference type="PANTHER" id="PTHR42951:SF17">
    <property type="entry name" value="METALLO-BETA-LACTAMASE DOMAIN-CONTAINING PROTEIN"/>
    <property type="match status" value="1"/>
</dbReference>
<evidence type="ECO:0000259" key="1">
    <source>
        <dbReference type="SMART" id="SM00849"/>
    </source>
</evidence>
<protein>
    <submittedName>
        <fullName evidence="2">Glyoxylase-like metal-dependent hydrolase (Beta-lactamase superfamily II)</fullName>
    </submittedName>
</protein>
<dbReference type="Pfam" id="PF00753">
    <property type="entry name" value="Lactamase_B"/>
    <property type="match status" value="1"/>
</dbReference>
<keyword evidence="2" id="KW-0378">Hydrolase</keyword>